<reference evidence="2" key="2">
    <citation type="submission" date="2015-01" db="EMBL/GenBank/DDBJ databases">
        <title>Evolutionary Origins and Diversification of the Mycorrhizal Mutualists.</title>
        <authorList>
            <consortium name="DOE Joint Genome Institute"/>
            <consortium name="Mycorrhizal Genomics Consortium"/>
            <person name="Kohler A."/>
            <person name="Kuo A."/>
            <person name="Nagy L.G."/>
            <person name="Floudas D."/>
            <person name="Copeland A."/>
            <person name="Barry K.W."/>
            <person name="Cichocki N."/>
            <person name="Veneault-Fourrey C."/>
            <person name="LaButti K."/>
            <person name="Lindquist E.A."/>
            <person name="Lipzen A."/>
            <person name="Lundell T."/>
            <person name="Morin E."/>
            <person name="Murat C."/>
            <person name="Riley R."/>
            <person name="Ohm R."/>
            <person name="Sun H."/>
            <person name="Tunlid A."/>
            <person name="Henrissat B."/>
            <person name="Grigoriev I.V."/>
            <person name="Hibbett D.S."/>
            <person name="Martin F."/>
        </authorList>
    </citation>
    <scope>NUCLEOTIDE SEQUENCE [LARGE SCALE GENOMIC DNA]</scope>
    <source>
        <strain evidence="2">Ve08.2h10</strain>
    </source>
</reference>
<evidence type="ECO:0000313" key="2">
    <source>
        <dbReference type="Proteomes" id="UP000054538"/>
    </source>
</evidence>
<dbReference type="InParanoid" id="A0A0D0DQK4"/>
<name>A0A0D0DQK4_9AGAM</name>
<proteinExistence type="predicted"/>
<keyword evidence="2" id="KW-1185">Reference proteome</keyword>
<dbReference type="HOGENOM" id="CLU_681696_0_0_1"/>
<dbReference type="AlphaFoldDB" id="A0A0D0DQK4"/>
<organism evidence="1 2">
    <name type="scientific">Paxillus rubicundulus Ve08.2h10</name>
    <dbReference type="NCBI Taxonomy" id="930991"/>
    <lineage>
        <taxon>Eukaryota</taxon>
        <taxon>Fungi</taxon>
        <taxon>Dikarya</taxon>
        <taxon>Basidiomycota</taxon>
        <taxon>Agaricomycotina</taxon>
        <taxon>Agaricomycetes</taxon>
        <taxon>Agaricomycetidae</taxon>
        <taxon>Boletales</taxon>
        <taxon>Paxilineae</taxon>
        <taxon>Paxillaceae</taxon>
        <taxon>Paxillus</taxon>
    </lineage>
</organism>
<sequence length="404" mass="44536">MLELEFGKAGHHLMRAWLDLAIVKLLCAAVLPPIIVDYQEWKDIFAIANSTYKPAGSSAVVNNHIPTEAAQATEALEAVWKRLGVFWGLEGIGKTRFATICVAAISLQCCLLALHELLDAGIVKFGPKKVSLTGLFKSGRIHGMNFEIDLNQFIQVEGSIEKAIVCLGSSQTNPADVYKYWIAICGCIKQVLNNNENGFTTDNIRQIYGIINTHFHEQLRDGPADCYLTAFSLEPYYVWSAILCSHPNHDPLALTIKIPAQVPSKASLSKIPPTQPDSKVDPLLQSPTFSHWQIVHKHPMLSFYDLNSLIKPPSEGALVTNDQTHRSYLNVEDDDGLEELDEDNIGAMCEGEVALELENEIDLSVAVATGVLLDSCIETGQQVVGDINEKVVSEEEDPDAAWEW</sequence>
<dbReference type="EMBL" id="KN825087">
    <property type="protein sequence ID" value="KIK94748.1"/>
    <property type="molecule type" value="Genomic_DNA"/>
</dbReference>
<reference evidence="1 2" key="1">
    <citation type="submission" date="2014-04" db="EMBL/GenBank/DDBJ databases">
        <authorList>
            <consortium name="DOE Joint Genome Institute"/>
            <person name="Kuo A."/>
            <person name="Kohler A."/>
            <person name="Jargeat P."/>
            <person name="Nagy L.G."/>
            <person name="Floudas D."/>
            <person name="Copeland A."/>
            <person name="Barry K.W."/>
            <person name="Cichocki N."/>
            <person name="Veneault-Fourrey C."/>
            <person name="LaButti K."/>
            <person name="Lindquist E.A."/>
            <person name="Lipzen A."/>
            <person name="Lundell T."/>
            <person name="Morin E."/>
            <person name="Murat C."/>
            <person name="Sun H."/>
            <person name="Tunlid A."/>
            <person name="Henrissat B."/>
            <person name="Grigoriev I.V."/>
            <person name="Hibbett D.S."/>
            <person name="Martin F."/>
            <person name="Nordberg H.P."/>
            <person name="Cantor M.N."/>
            <person name="Hua S.X."/>
        </authorList>
    </citation>
    <scope>NUCLEOTIDE SEQUENCE [LARGE SCALE GENOMIC DNA]</scope>
    <source>
        <strain evidence="1 2">Ve08.2h10</strain>
    </source>
</reference>
<dbReference type="OrthoDB" id="4951847at2759"/>
<gene>
    <name evidence="1" type="ORF">PAXRUDRAFT_25790</name>
</gene>
<accession>A0A0D0DQK4</accession>
<dbReference type="Proteomes" id="UP000054538">
    <property type="component" value="Unassembled WGS sequence"/>
</dbReference>
<evidence type="ECO:0000313" key="1">
    <source>
        <dbReference type="EMBL" id="KIK94748.1"/>
    </source>
</evidence>
<dbReference type="STRING" id="930991.A0A0D0DQK4"/>
<protein>
    <submittedName>
        <fullName evidence="1">Uncharacterized protein</fullName>
    </submittedName>
</protein>